<evidence type="ECO:0000256" key="1">
    <source>
        <dbReference type="ARBA" id="ARBA00004686"/>
    </source>
</evidence>
<dbReference type="GO" id="GO:0006189">
    <property type="term" value="P:'de novo' IMP biosynthetic process"/>
    <property type="evidence" value="ECO:0007669"/>
    <property type="project" value="UniProtKB-UniPathway"/>
</dbReference>
<dbReference type="FunFam" id="3.90.650.10:FF:000001">
    <property type="entry name" value="Phosphoribosylformylglycinamidine cyclo-ligase"/>
    <property type="match status" value="1"/>
</dbReference>
<dbReference type="Pfam" id="PF02769">
    <property type="entry name" value="AIRS_C"/>
    <property type="match status" value="1"/>
</dbReference>
<dbReference type="FunFam" id="3.30.1330.10:FF:000001">
    <property type="entry name" value="Phosphoribosylformylglycinamidine cyclo-ligase"/>
    <property type="match status" value="1"/>
</dbReference>
<evidence type="ECO:0000256" key="7">
    <source>
        <dbReference type="ARBA" id="ARBA00031908"/>
    </source>
</evidence>
<dbReference type="NCBIfam" id="TIGR00878">
    <property type="entry name" value="purM"/>
    <property type="match status" value="1"/>
</dbReference>
<dbReference type="UniPathway" id="UPA00074">
    <property type="reaction ID" value="UER00129"/>
</dbReference>
<comment type="pathway">
    <text evidence="1">Purine metabolism; IMP biosynthesis via de novo pathway; 5-amino-1-(5-phospho-D-ribosyl)imidazole from N(2)-formyl-N(1)-(5-phospho-D-ribosyl)glycinamide: step 2/2.</text>
</comment>
<evidence type="ECO:0000256" key="5">
    <source>
        <dbReference type="ARBA" id="ARBA00022741"/>
    </source>
</evidence>
<gene>
    <name evidence="12" type="primary">purM</name>
    <name evidence="12" type="ORF">SCFA_750017</name>
</gene>
<dbReference type="GO" id="GO:0004637">
    <property type="term" value="F:phosphoribosylamine-glycine ligase activity"/>
    <property type="evidence" value="ECO:0007669"/>
    <property type="project" value="TreeGrafter"/>
</dbReference>
<protein>
    <recommendedName>
        <fullName evidence="3">phosphoribosylformylglycinamidine cyclo-ligase</fullName>
        <ecNumber evidence="3">6.3.3.1</ecNumber>
    </recommendedName>
    <alternativeName>
        <fullName evidence="8">AIR synthase</fullName>
    </alternativeName>
    <alternativeName>
        <fullName evidence="7">Phosphoribosyl-aminoimidazole synthetase</fullName>
    </alternativeName>
</protein>
<keyword evidence="6" id="KW-0067">ATP-binding</keyword>
<dbReference type="EC" id="6.3.3.1" evidence="3"/>
<evidence type="ECO:0000256" key="4">
    <source>
        <dbReference type="ARBA" id="ARBA00022598"/>
    </source>
</evidence>
<comment type="catalytic activity">
    <reaction evidence="9">
        <text>2-formamido-N(1)-(5-O-phospho-beta-D-ribosyl)acetamidine + ATP = 5-amino-1-(5-phospho-beta-D-ribosyl)imidazole + ADP + phosphate + H(+)</text>
        <dbReference type="Rhea" id="RHEA:23032"/>
        <dbReference type="ChEBI" id="CHEBI:15378"/>
        <dbReference type="ChEBI" id="CHEBI:30616"/>
        <dbReference type="ChEBI" id="CHEBI:43474"/>
        <dbReference type="ChEBI" id="CHEBI:137981"/>
        <dbReference type="ChEBI" id="CHEBI:147287"/>
        <dbReference type="ChEBI" id="CHEBI:456216"/>
        <dbReference type="EC" id="6.3.3.1"/>
    </reaction>
</comment>
<organism evidence="12">
    <name type="scientific">anaerobic digester metagenome</name>
    <dbReference type="NCBI Taxonomy" id="1263854"/>
    <lineage>
        <taxon>unclassified sequences</taxon>
        <taxon>metagenomes</taxon>
        <taxon>ecological metagenomes</taxon>
    </lineage>
</organism>
<dbReference type="InterPro" id="IPR016188">
    <property type="entry name" value="PurM-like_N"/>
</dbReference>
<feature type="domain" description="PurM-like N-terminal" evidence="10">
    <location>
        <begin position="56"/>
        <end position="161"/>
    </location>
</feature>
<dbReference type="PANTHER" id="PTHR10520">
    <property type="entry name" value="TRIFUNCTIONAL PURINE BIOSYNTHETIC PROTEIN ADENOSINE-3-RELATED"/>
    <property type="match status" value="1"/>
</dbReference>
<dbReference type="HAMAP" id="MF_00741">
    <property type="entry name" value="AIRS"/>
    <property type="match status" value="1"/>
</dbReference>
<reference evidence="12" key="1">
    <citation type="submission" date="2019-03" db="EMBL/GenBank/DDBJ databases">
        <authorList>
            <person name="Hao L."/>
        </authorList>
    </citation>
    <scope>NUCLEOTIDE SEQUENCE</scope>
</reference>
<dbReference type="InterPro" id="IPR036921">
    <property type="entry name" value="PurM-like_N_sf"/>
</dbReference>
<feature type="domain" description="PurM-like C-terminal" evidence="11">
    <location>
        <begin position="176"/>
        <end position="338"/>
    </location>
</feature>
<dbReference type="GO" id="GO:0046084">
    <property type="term" value="P:adenine biosynthetic process"/>
    <property type="evidence" value="ECO:0007669"/>
    <property type="project" value="TreeGrafter"/>
</dbReference>
<dbReference type="Gene3D" id="3.90.650.10">
    <property type="entry name" value="PurM-like C-terminal domain"/>
    <property type="match status" value="1"/>
</dbReference>
<evidence type="ECO:0000313" key="12">
    <source>
        <dbReference type="EMBL" id="VFU17945.1"/>
    </source>
</evidence>
<dbReference type="InterPro" id="IPR036676">
    <property type="entry name" value="PurM-like_C_sf"/>
</dbReference>
<dbReference type="Pfam" id="PF00586">
    <property type="entry name" value="AIRS"/>
    <property type="match status" value="1"/>
</dbReference>
<keyword evidence="4 12" id="KW-0436">Ligase</keyword>
<dbReference type="GO" id="GO:0005829">
    <property type="term" value="C:cytosol"/>
    <property type="evidence" value="ECO:0007669"/>
    <property type="project" value="TreeGrafter"/>
</dbReference>
<dbReference type="InterPro" id="IPR010918">
    <property type="entry name" value="PurM-like_C_dom"/>
</dbReference>
<evidence type="ECO:0000256" key="9">
    <source>
        <dbReference type="ARBA" id="ARBA00049057"/>
    </source>
</evidence>
<evidence type="ECO:0000256" key="6">
    <source>
        <dbReference type="ARBA" id="ARBA00022840"/>
    </source>
</evidence>
<evidence type="ECO:0000256" key="3">
    <source>
        <dbReference type="ARBA" id="ARBA00013047"/>
    </source>
</evidence>
<dbReference type="SUPFAM" id="SSF56042">
    <property type="entry name" value="PurM C-terminal domain-like"/>
    <property type="match status" value="1"/>
</dbReference>
<evidence type="ECO:0000259" key="11">
    <source>
        <dbReference type="Pfam" id="PF02769"/>
    </source>
</evidence>
<evidence type="ECO:0000259" key="10">
    <source>
        <dbReference type="Pfam" id="PF00586"/>
    </source>
</evidence>
<name>A0A485M3V3_9ZZZZ</name>
<dbReference type="PANTHER" id="PTHR10520:SF12">
    <property type="entry name" value="TRIFUNCTIONAL PURINE BIOSYNTHETIC PROTEIN ADENOSINE-3"/>
    <property type="match status" value="1"/>
</dbReference>
<dbReference type="Gene3D" id="3.30.1330.10">
    <property type="entry name" value="PurM-like, N-terminal domain"/>
    <property type="match status" value="1"/>
</dbReference>
<dbReference type="InterPro" id="IPR004733">
    <property type="entry name" value="PurM_cligase"/>
</dbReference>
<comment type="similarity">
    <text evidence="2">Belongs to the AIR synthase family.</text>
</comment>
<dbReference type="SUPFAM" id="SSF55326">
    <property type="entry name" value="PurM N-terminal domain-like"/>
    <property type="match status" value="1"/>
</dbReference>
<proteinExistence type="inferred from homology"/>
<evidence type="ECO:0000256" key="2">
    <source>
        <dbReference type="ARBA" id="ARBA00010280"/>
    </source>
</evidence>
<dbReference type="GO" id="GO:0005524">
    <property type="term" value="F:ATP binding"/>
    <property type="evidence" value="ECO:0007669"/>
    <property type="project" value="UniProtKB-KW"/>
</dbReference>
<dbReference type="EMBL" id="CAADRM010000142">
    <property type="protein sequence ID" value="VFU17945.1"/>
    <property type="molecule type" value="Genomic_DNA"/>
</dbReference>
<dbReference type="CDD" id="cd02196">
    <property type="entry name" value="PurM"/>
    <property type="match status" value="1"/>
</dbReference>
<sequence>MSLTYKEAGVDIDKQNLLIKGIRSIVKSTHGPEVIGGIGGFAGRFRLDLANYKDPVLVSSTDGVGTKLKIALMADNHENIGIDLVGMIVNDIIVDGANPLFFLDYMAMGKLNVERGKVLISSMARGCKEAGCALIGGETAEMPGVYNDDEYDLAGFGVGVVDSDKIIDGSRVSAKDVLIGLHSSGVHSNGYSLVRKVLFEREKLDIDSYIEDLGKTLAEELLTPTRIYVKSVMNILRNFEIKGIVHITGGGFIDNIPRVLPARSCAVIRRGSWTVLPIFRFIQDLGRIEDAEMYRTFNMGIGMVLVVAEKDADDVMQRLRGLKEPATVIGHVKSRKKGEDAVLFQE</sequence>
<keyword evidence="5" id="KW-0547">Nucleotide-binding</keyword>
<dbReference type="AlphaFoldDB" id="A0A485M3V3"/>
<dbReference type="GO" id="GO:0004641">
    <property type="term" value="F:phosphoribosylformylglycinamidine cyclo-ligase activity"/>
    <property type="evidence" value="ECO:0007669"/>
    <property type="project" value="UniProtKB-EC"/>
</dbReference>
<evidence type="ECO:0000256" key="8">
    <source>
        <dbReference type="ARBA" id="ARBA00032931"/>
    </source>
</evidence>
<accession>A0A485M3V3</accession>